<evidence type="ECO:0000313" key="5">
    <source>
        <dbReference type="EMBL" id="SDY76714.1"/>
    </source>
</evidence>
<dbReference type="Proteomes" id="UP000198625">
    <property type="component" value="Unassembled WGS sequence"/>
</dbReference>
<dbReference type="PANTHER" id="PTHR33744:SF1">
    <property type="entry name" value="DNA-BINDING TRANSCRIPTIONAL ACTIVATOR ADER"/>
    <property type="match status" value="1"/>
</dbReference>
<dbReference type="InterPro" id="IPR042070">
    <property type="entry name" value="PucR_C-HTH_sf"/>
</dbReference>
<dbReference type="InterPro" id="IPR025736">
    <property type="entry name" value="PucR_C-HTH_dom"/>
</dbReference>
<accession>A0A1H3MK64</accession>
<keyword evidence="6" id="KW-1185">Reference proteome</keyword>
<dbReference type="Pfam" id="PF13556">
    <property type="entry name" value="HTH_30"/>
    <property type="match status" value="1"/>
</dbReference>
<comment type="similarity">
    <text evidence="1">Belongs to the CdaR family.</text>
</comment>
<dbReference type="Pfam" id="PF07905">
    <property type="entry name" value="PucR"/>
    <property type="match status" value="1"/>
</dbReference>
<gene>
    <name evidence="5" type="ORF">SAMN05660462_00837</name>
</gene>
<protein>
    <submittedName>
        <fullName evidence="5">Purine catabolism regulatory protein</fullName>
    </submittedName>
</protein>
<reference evidence="5 6" key="1">
    <citation type="submission" date="2016-10" db="EMBL/GenBank/DDBJ databases">
        <authorList>
            <person name="de Groot N.N."/>
        </authorList>
    </citation>
    <scope>NUCLEOTIDE SEQUENCE [LARGE SCALE GENOMIC DNA]</scope>
    <source>
        <strain evidence="5 6">DSM 21650</strain>
    </source>
</reference>
<name>A0A1H3MK64_9FIRM</name>
<dbReference type="InterPro" id="IPR012914">
    <property type="entry name" value="PucR_dom"/>
</dbReference>
<evidence type="ECO:0000256" key="1">
    <source>
        <dbReference type="ARBA" id="ARBA00006754"/>
    </source>
</evidence>
<organism evidence="5 6">
    <name type="scientific">Proteiniborus ethanoligenes</name>
    <dbReference type="NCBI Taxonomy" id="415015"/>
    <lineage>
        <taxon>Bacteria</taxon>
        <taxon>Bacillati</taxon>
        <taxon>Bacillota</taxon>
        <taxon>Clostridia</taxon>
        <taxon>Eubacteriales</taxon>
        <taxon>Proteiniborus</taxon>
    </lineage>
</organism>
<dbReference type="InterPro" id="IPR051448">
    <property type="entry name" value="CdaR-like_regulators"/>
</dbReference>
<evidence type="ECO:0000313" key="6">
    <source>
        <dbReference type="Proteomes" id="UP000198625"/>
    </source>
</evidence>
<proteinExistence type="inferred from homology"/>
<feature type="domain" description="CdaR GGDEF-like" evidence="4">
    <location>
        <begin position="308"/>
        <end position="444"/>
    </location>
</feature>
<dbReference type="InterPro" id="IPR041522">
    <property type="entry name" value="CdaR_GGDEF"/>
</dbReference>
<evidence type="ECO:0000259" key="4">
    <source>
        <dbReference type="Pfam" id="PF17853"/>
    </source>
</evidence>
<feature type="domain" description="PucR C-terminal helix-turn-helix" evidence="3">
    <location>
        <begin position="497"/>
        <end position="555"/>
    </location>
</feature>
<dbReference type="STRING" id="415015.SAMN05660462_00837"/>
<dbReference type="OrthoDB" id="143422at2"/>
<dbReference type="PANTHER" id="PTHR33744">
    <property type="entry name" value="CARBOHYDRATE DIACID REGULATOR"/>
    <property type="match status" value="1"/>
</dbReference>
<dbReference type="Pfam" id="PF17853">
    <property type="entry name" value="GGDEF_2"/>
    <property type="match status" value="1"/>
</dbReference>
<dbReference type="AlphaFoldDB" id="A0A1H3MK64"/>
<dbReference type="RefSeq" id="WP_091727634.1">
    <property type="nucleotide sequence ID" value="NZ_FNQE01000007.1"/>
</dbReference>
<dbReference type="EMBL" id="FNQE01000007">
    <property type="protein sequence ID" value="SDY76714.1"/>
    <property type="molecule type" value="Genomic_DNA"/>
</dbReference>
<evidence type="ECO:0000259" key="3">
    <source>
        <dbReference type="Pfam" id="PF13556"/>
    </source>
</evidence>
<dbReference type="Gene3D" id="1.10.10.2840">
    <property type="entry name" value="PucR C-terminal helix-turn-helix domain"/>
    <property type="match status" value="1"/>
</dbReference>
<feature type="domain" description="Purine catabolism PurC-like" evidence="2">
    <location>
        <begin position="11"/>
        <end position="130"/>
    </location>
</feature>
<sequence length="567" mass="66101">MYRYSGITVNELLELETMKEAKVLAGVTGLNRKITKLNVMEVPDIVDWVEEGEFLLTTAYPIRNNLTVLEELIIELNKKGLAGLGIKTRRYINDIPDDILRKANEMGFPLIEIPFDSSYSSIIGEALTEIVNNQTNILCRIDSIHNKLINVMLNGGSLKEIAGAFYESIDRNSMAIKEYIFETSVILCEPEKKKYIEAIIEAETLKREKTKDKYNEKLLHTKDIDILGNEEIQRITIPIFTKDREYGCIYIWEDKKPLTPVELKVIEASTPMIALDLFKKISIFEIESKHKVEFFEDLFSSEEIRHKKALERASYFDFDTKLGYSVIVISVSNNEIFSHYNVDSNAYLQQINVRLLSIIKRISKTRKERIICGNKSNSIILLFGTDPEAKNSKIKQEINSFCNELLRYAEYEYINDKISIGIGRNYKNSNELWKGYREATRAVECQKHSSDKIITHYDDLGIYRILSYEELQPELNQFYKEILEPLVKYDKEKGTELIETLNKYFECAGNLKKISEEMYTHYNTVIYRIQRIKEITGIDFENYNDRLNFQISLKILEMQENERCNKK</sequence>
<evidence type="ECO:0000259" key="2">
    <source>
        <dbReference type="Pfam" id="PF07905"/>
    </source>
</evidence>